<feature type="compositionally biased region" description="Polar residues" evidence="5">
    <location>
        <begin position="445"/>
        <end position="454"/>
    </location>
</feature>
<organism evidence="7 8">
    <name type="scientific">Sodiomyces alkalinus (strain CBS 110278 / VKM F-3762 / F11)</name>
    <name type="common">Alkaliphilic filamentous fungus</name>
    <dbReference type="NCBI Taxonomy" id="1314773"/>
    <lineage>
        <taxon>Eukaryota</taxon>
        <taxon>Fungi</taxon>
        <taxon>Dikarya</taxon>
        <taxon>Ascomycota</taxon>
        <taxon>Pezizomycotina</taxon>
        <taxon>Sordariomycetes</taxon>
        <taxon>Hypocreomycetidae</taxon>
        <taxon>Glomerellales</taxon>
        <taxon>Plectosphaerellaceae</taxon>
        <taxon>Sodiomyces</taxon>
    </lineage>
</organism>
<dbReference type="GO" id="GO:0070403">
    <property type="term" value="F:NAD+ binding"/>
    <property type="evidence" value="ECO:0007669"/>
    <property type="project" value="InterPro"/>
</dbReference>
<feature type="compositionally biased region" description="Low complexity" evidence="5">
    <location>
        <begin position="908"/>
        <end position="920"/>
    </location>
</feature>
<dbReference type="PROSITE" id="PS50305">
    <property type="entry name" value="SIRTUIN"/>
    <property type="match status" value="1"/>
</dbReference>
<feature type="region of interest" description="Disordered" evidence="5">
    <location>
        <begin position="247"/>
        <end position="374"/>
    </location>
</feature>
<feature type="compositionally biased region" description="Low complexity" evidence="5">
    <location>
        <begin position="321"/>
        <end position="374"/>
    </location>
</feature>
<sequence length="1107" mass="118756">MPTAHVLPEADELLQQVAASLFKSRKIVVVTGAGISTNSGIPDFRSENGLYSLIQAQFDAARQPATSQPSLCPADAAASSGPSSSLHEDAPPAKKRKLSSDFGNDGSGSERQGSEIIFQPLPPRQNATKRLPAHCDQHDREEVQLEETDTTAGLSTCRSERTGRLRSHSAGPCTPIHRRPGIASGGATGDGEEPHSMSAARPSARARSLSPVRSKNDYGCGTMGKKPWPCVPGLEIHRAALRSTLRSTLHSSRSSTRRQIVDVPSSPSPLSSTPTGGCTQPALPQHKSQPIHGDFLAPSQPPQSMLSFNSSPLSSPPPVLFDPFQESSSSSSQHTSSVASSTAASETDETTPTSVPSLVSQTSSTSNSSRSSLPTLKGRDLFDVSIWSDPVRTSVFYTFATTLRQKVRQVDPTASHHFIGHLRDRGKLVRCYTQNIDQIEEKVGLSTSLQQGPGNRSRFSRKSLGAGASAASASAQGTPTSSSGPESNPPSRRDTSDGGVECVFLHGSLQSLRCFRCGRIAEWDEDGRSLDTLSGRQPECPHCAGATAARQEKGKRALGVGKLRPDVVLYGEEHPNAHLIDPIVKHDLALYPDFLLILGTSLKVHGLKVLVREFAKTVRSRGGKVVFVNFTKPPESSWGDIIDYWVQWDCDSWVSNLRERIPLLWLPPGTKLPAQPKKKRESSGGTKPARKKAKTIEEGNQASITVKLLSDEAANPESESGLGATTNAVTSAETFAETSHAGLNSDMDQPPDPPSAQPKPPPQRPMSMRDDKINAAYLTWQITRDLRRISGRHSEPIDTFSRPSQTQKPSRVSTGHKAKAPCTPTCPPSRIPLPSSAIRVKAKREDGRPRKPLPSSPVHHDKPNPAEEKKPRQRKPAPGWIYVPVGAAAADEEGPSNSQGAATCTHNPPASSPTATGPSGEQSILAAVKSNPRRRKRKMIGGVEVSLPTATRRATPAKDSAEPPPPGGSLAKPMSRPILPPLIPSPNKEKPRHLRPAHRPPRLLLDESVELAPIRHSLGDRPAPPLKPMPLEPSSPPAGPLATISPNATLRPTMKSTTPFAYFDSLVHQLKQPPVWKLRPAGPFFKSLGLGWTRSQETEGATTSGGI</sequence>
<evidence type="ECO:0000256" key="1">
    <source>
        <dbReference type="ARBA" id="ARBA00006924"/>
    </source>
</evidence>
<feature type="compositionally biased region" description="Basic and acidic residues" evidence="5">
    <location>
        <begin position="133"/>
        <end position="143"/>
    </location>
</feature>
<feature type="binding site" evidence="4">
    <location>
        <position position="517"/>
    </location>
    <ligand>
        <name>Zn(2+)</name>
        <dbReference type="ChEBI" id="CHEBI:29105"/>
    </ligand>
</feature>
<dbReference type="GeneID" id="39583978"/>
<evidence type="ECO:0000259" key="6">
    <source>
        <dbReference type="PROSITE" id="PS50305"/>
    </source>
</evidence>
<dbReference type="InterPro" id="IPR003000">
    <property type="entry name" value="Sirtuin"/>
</dbReference>
<feature type="compositionally biased region" description="Pro residues" evidence="5">
    <location>
        <begin position="750"/>
        <end position="764"/>
    </location>
</feature>
<evidence type="ECO:0000256" key="3">
    <source>
        <dbReference type="ARBA" id="ARBA00023027"/>
    </source>
</evidence>
<feature type="region of interest" description="Disordered" evidence="5">
    <location>
        <begin position="445"/>
        <end position="497"/>
    </location>
</feature>
<feature type="binding site" evidence="4">
    <location>
        <position position="543"/>
    </location>
    <ligand>
        <name>Zn(2+)</name>
        <dbReference type="ChEBI" id="CHEBI:29105"/>
    </ligand>
</feature>
<dbReference type="PANTHER" id="PTHR11085:SF8">
    <property type="entry name" value="NAD-DEPENDENT HISTONE DEACETYLASE HST3"/>
    <property type="match status" value="1"/>
</dbReference>
<protein>
    <recommendedName>
        <fullName evidence="6">Deacetylase sirtuin-type domain-containing protein</fullName>
    </recommendedName>
</protein>
<dbReference type="GO" id="GO:0046872">
    <property type="term" value="F:metal ion binding"/>
    <property type="evidence" value="ECO:0007669"/>
    <property type="project" value="UniProtKB-KW"/>
</dbReference>
<gene>
    <name evidence="7" type="ORF">SODALDRAFT_57957</name>
</gene>
<feature type="region of interest" description="Disordered" evidence="5">
    <location>
        <begin position="668"/>
        <end position="698"/>
    </location>
</feature>
<evidence type="ECO:0000313" key="8">
    <source>
        <dbReference type="Proteomes" id="UP000272025"/>
    </source>
</evidence>
<feature type="active site" description="Proton acceptor" evidence="4">
    <location>
        <position position="506"/>
    </location>
</feature>
<feature type="compositionally biased region" description="Low complexity" evidence="5">
    <location>
        <begin position="465"/>
        <end position="485"/>
    </location>
</feature>
<feature type="compositionally biased region" description="Polar residues" evidence="5">
    <location>
        <begin position="801"/>
        <end position="813"/>
    </location>
</feature>
<keyword evidence="8" id="KW-1185">Reference proteome</keyword>
<evidence type="ECO:0000256" key="4">
    <source>
        <dbReference type="PROSITE-ProRule" id="PRU00236"/>
    </source>
</evidence>
<dbReference type="GO" id="GO:0005634">
    <property type="term" value="C:nucleus"/>
    <property type="evidence" value="ECO:0007669"/>
    <property type="project" value="TreeGrafter"/>
</dbReference>
<dbReference type="InterPro" id="IPR050134">
    <property type="entry name" value="NAD-dep_sirtuin_deacylases"/>
</dbReference>
<dbReference type="Proteomes" id="UP000272025">
    <property type="component" value="Unassembled WGS sequence"/>
</dbReference>
<feature type="compositionally biased region" description="Basic and acidic residues" evidence="5">
    <location>
        <begin position="858"/>
        <end position="870"/>
    </location>
</feature>
<dbReference type="Pfam" id="PF02146">
    <property type="entry name" value="SIR2"/>
    <property type="match status" value="3"/>
</dbReference>
<feature type="region of interest" description="Disordered" evidence="5">
    <location>
        <begin position="793"/>
        <end position="1047"/>
    </location>
</feature>
<keyword evidence="4" id="KW-0862">Zinc</keyword>
<keyword evidence="2" id="KW-0808">Transferase</keyword>
<feature type="compositionally biased region" description="Low complexity" evidence="5">
    <location>
        <begin position="196"/>
        <end position="213"/>
    </location>
</feature>
<dbReference type="GO" id="GO:0017136">
    <property type="term" value="F:histone deacetylase activity, NAD-dependent"/>
    <property type="evidence" value="ECO:0007669"/>
    <property type="project" value="TreeGrafter"/>
</dbReference>
<name>A0A3N2PNN1_SODAK</name>
<reference evidence="7 8" key="1">
    <citation type="journal article" date="2018" name="Mol. Ecol.">
        <title>The obligate alkalophilic soda-lake fungus Sodiomyces alkalinus has shifted to a protein diet.</title>
        <authorList>
            <person name="Grum-Grzhimaylo A.A."/>
            <person name="Falkoski D.L."/>
            <person name="van den Heuvel J."/>
            <person name="Valero-Jimenez C.A."/>
            <person name="Min B."/>
            <person name="Choi I.G."/>
            <person name="Lipzen A."/>
            <person name="Daum C.G."/>
            <person name="Aanen D.K."/>
            <person name="Tsang A."/>
            <person name="Henrissat B."/>
            <person name="Bilanenko E.N."/>
            <person name="de Vries R.P."/>
            <person name="van Kan J.A.L."/>
            <person name="Grigoriev I.V."/>
            <person name="Debets A.J.M."/>
        </authorList>
    </citation>
    <scope>NUCLEOTIDE SEQUENCE [LARGE SCALE GENOMIC DNA]</scope>
    <source>
        <strain evidence="7 8">F11</strain>
    </source>
</reference>
<evidence type="ECO:0000256" key="5">
    <source>
        <dbReference type="SAM" id="MobiDB-lite"/>
    </source>
</evidence>
<keyword evidence="4" id="KW-0479">Metal-binding</keyword>
<accession>A0A3N2PNN1</accession>
<dbReference type="RefSeq" id="XP_028463908.1">
    <property type="nucleotide sequence ID" value="XM_028615501.1"/>
</dbReference>
<feature type="compositionally biased region" description="Polar residues" evidence="5">
    <location>
        <begin position="895"/>
        <end position="906"/>
    </location>
</feature>
<evidence type="ECO:0000313" key="7">
    <source>
        <dbReference type="EMBL" id="ROT36102.1"/>
    </source>
</evidence>
<feature type="compositionally biased region" description="Low complexity" evidence="5">
    <location>
        <begin position="247"/>
        <end position="275"/>
    </location>
</feature>
<feature type="region of interest" description="Disordered" evidence="5">
    <location>
        <begin position="739"/>
        <end position="768"/>
    </location>
</feature>
<feature type="compositionally biased region" description="Basic residues" evidence="5">
    <location>
        <begin position="990"/>
        <end position="1001"/>
    </location>
</feature>
<dbReference type="InterPro" id="IPR029035">
    <property type="entry name" value="DHS-like_NAD/FAD-binding_dom"/>
</dbReference>
<dbReference type="OrthoDB" id="2919105at2759"/>
<keyword evidence="3" id="KW-0520">NAD</keyword>
<dbReference type="Gene3D" id="3.40.50.1220">
    <property type="entry name" value="TPP-binding domain"/>
    <property type="match status" value="2"/>
</dbReference>
<feature type="compositionally biased region" description="Pro residues" evidence="5">
    <location>
        <begin position="1022"/>
        <end position="1039"/>
    </location>
</feature>
<feature type="domain" description="Deacetylase sirtuin-type" evidence="6">
    <location>
        <begin position="7"/>
        <end position="678"/>
    </location>
</feature>
<dbReference type="PANTHER" id="PTHR11085">
    <property type="entry name" value="NAD-DEPENDENT PROTEIN DEACYLASE SIRTUIN-5, MITOCHONDRIAL-RELATED"/>
    <property type="match status" value="1"/>
</dbReference>
<proteinExistence type="inferred from homology"/>
<feature type="binding site" evidence="4">
    <location>
        <position position="514"/>
    </location>
    <ligand>
        <name>Zn(2+)</name>
        <dbReference type="ChEBI" id="CHEBI:29105"/>
    </ligand>
</feature>
<feature type="region of interest" description="Disordered" evidence="5">
    <location>
        <begin position="62"/>
        <end position="224"/>
    </location>
</feature>
<dbReference type="STRING" id="1314773.A0A3N2PNN1"/>
<feature type="compositionally biased region" description="Low complexity" evidence="5">
    <location>
        <begin position="73"/>
        <end position="85"/>
    </location>
</feature>
<dbReference type="EMBL" id="ML119060">
    <property type="protein sequence ID" value="ROT36102.1"/>
    <property type="molecule type" value="Genomic_DNA"/>
</dbReference>
<comment type="similarity">
    <text evidence="1">Belongs to the sirtuin family. Class I subfamily.</text>
</comment>
<dbReference type="InterPro" id="IPR026590">
    <property type="entry name" value="Ssirtuin_cat_dom"/>
</dbReference>
<feature type="binding site" evidence="4">
    <location>
        <position position="540"/>
    </location>
    <ligand>
        <name>Zn(2+)</name>
        <dbReference type="ChEBI" id="CHEBI:29105"/>
    </ligand>
</feature>
<dbReference type="SUPFAM" id="SSF52467">
    <property type="entry name" value="DHS-like NAD/FAD-binding domain"/>
    <property type="match status" value="2"/>
</dbReference>
<dbReference type="AlphaFoldDB" id="A0A3N2PNN1"/>
<evidence type="ECO:0000256" key="2">
    <source>
        <dbReference type="ARBA" id="ARBA00022679"/>
    </source>
</evidence>